<accession>A0A2P2KA83</accession>
<evidence type="ECO:0000313" key="1">
    <source>
        <dbReference type="EMBL" id="MBX02636.1"/>
    </source>
</evidence>
<proteinExistence type="predicted"/>
<organism evidence="1">
    <name type="scientific">Rhizophora mucronata</name>
    <name type="common">Asiatic mangrove</name>
    <dbReference type="NCBI Taxonomy" id="61149"/>
    <lineage>
        <taxon>Eukaryota</taxon>
        <taxon>Viridiplantae</taxon>
        <taxon>Streptophyta</taxon>
        <taxon>Embryophyta</taxon>
        <taxon>Tracheophyta</taxon>
        <taxon>Spermatophyta</taxon>
        <taxon>Magnoliopsida</taxon>
        <taxon>eudicotyledons</taxon>
        <taxon>Gunneridae</taxon>
        <taxon>Pentapetalae</taxon>
        <taxon>rosids</taxon>
        <taxon>fabids</taxon>
        <taxon>Malpighiales</taxon>
        <taxon>Rhizophoraceae</taxon>
        <taxon>Rhizophora</taxon>
    </lineage>
</organism>
<protein>
    <submittedName>
        <fullName evidence="1">Uncharacterized protein</fullName>
    </submittedName>
</protein>
<dbReference type="AlphaFoldDB" id="A0A2P2KA83"/>
<sequence>MTNMRSIIIHKHFLLAKPTHKRQNLNGTLQLEGTHFKRCHGTLALCLRTRIIKDNIFASKLPVNCRKSLQLVFCVVSLLWV</sequence>
<reference evidence="1" key="1">
    <citation type="submission" date="2018-02" db="EMBL/GenBank/DDBJ databases">
        <title>Rhizophora mucronata_Transcriptome.</title>
        <authorList>
            <person name="Meera S.P."/>
            <person name="Sreeshan A."/>
            <person name="Augustine A."/>
        </authorList>
    </citation>
    <scope>NUCLEOTIDE SEQUENCE</scope>
    <source>
        <tissue evidence="1">Leaf</tissue>
    </source>
</reference>
<name>A0A2P2KA83_RHIMU</name>
<dbReference type="EMBL" id="GGEC01022152">
    <property type="protein sequence ID" value="MBX02636.1"/>
    <property type="molecule type" value="Transcribed_RNA"/>
</dbReference>